<protein>
    <submittedName>
        <fullName evidence="3">Flagellar hook-length control protein FliK</fullName>
    </submittedName>
</protein>
<evidence type="ECO:0000259" key="2">
    <source>
        <dbReference type="Pfam" id="PF02120"/>
    </source>
</evidence>
<dbReference type="InterPro" id="IPR038610">
    <property type="entry name" value="FliK-like_C_sf"/>
</dbReference>
<dbReference type="Gene3D" id="3.30.750.140">
    <property type="match status" value="1"/>
</dbReference>
<feature type="compositionally biased region" description="Polar residues" evidence="1">
    <location>
        <begin position="820"/>
        <end position="830"/>
    </location>
</feature>
<keyword evidence="3" id="KW-0969">Cilium</keyword>
<dbReference type="InterPro" id="IPR021136">
    <property type="entry name" value="Flagellar_hook_control-like_C"/>
</dbReference>
<evidence type="ECO:0000313" key="4">
    <source>
        <dbReference type="Proteomes" id="UP000632063"/>
    </source>
</evidence>
<dbReference type="Proteomes" id="UP000632063">
    <property type="component" value="Unassembled WGS sequence"/>
</dbReference>
<feature type="domain" description="Flagellar hook-length control protein-like C-terminal" evidence="2">
    <location>
        <begin position="699"/>
        <end position="776"/>
    </location>
</feature>
<proteinExistence type="predicted"/>
<gene>
    <name evidence="3" type="ORF">IG616_07245</name>
</gene>
<evidence type="ECO:0000256" key="1">
    <source>
        <dbReference type="SAM" id="MobiDB-lite"/>
    </source>
</evidence>
<feature type="region of interest" description="Disordered" evidence="1">
    <location>
        <begin position="460"/>
        <end position="492"/>
    </location>
</feature>
<feature type="region of interest" description="Disordered" evidence="1">
    <location>
        <begin position="217"/>
        <end position="247"/>
    </location>
</feature>
<dbReference type="EMBL" id="JACYXI010000003">
    <property type="protein sequence ID" value="MBD8891334.1"/>
    <property type="molecule type" value="Genomic_DNA"/>
</dbReference>
<accession>A0ABR9CKF9</accession>
<feature type="region of interest" description="Disordered" evidence="1">
    <location>
        <begin position="587"/>
        <end position="625"/>
    </location>
</feature>
<reference evidence="3 4" key="2">
    <citation type="journal article" date="2021" name="Int. J. Syst. Evol. Microbiol.">
        <title>Roseibium litorale sp. nov., isolated from a tidal flat sediment and proposal for the reclassification of Labrenzia polysiphoniae as Roseibium polysiphoniae comb. nov.</title>
        <authorList>
            <person name="Liu Y."/>
            <person name="Pei T."/>
            <person name="Du J."/>
            <person name="Chao M."/>
            <person name="Deng M.R."/>
            <person name="Zhu H."/>
        </authorList>
    </citation>
    <scope>NUCLEOTIDE SEQUENCE [LARGE SCALE GENOMIC DNA]</scope>
    <source>
        <strain evidence="3 4">4C16A</strain>
    </source>
</reference>
<comment type="caution">
    <text evidence="3">The sequence shown here is derived from an EMBL/GenBank/DDBJ whole genome shotgun (WGS) entry which is preliminary data.</text>
</comment>
<organism evidence="3 4">
    <name type="scientific">Roseibium litorale</name>
    <dbReference type="NCBI Taxonomy" id="2803841"/>
    <lineage>
        <taxon>Bacteria</taxon>
        <taxon>Pseudomonadati</taxon>
        <taxon>Pseudomonadota</taxon>
        <taxon>Alphaproteobacteria</taxon>
        <taxon>Hyphomicrobiales</taxon>
        <taxon>Stappiaceae</taxon>
        <taxon>Roseibium</taxon>
    </lineage>
</organism>
<dbReference type="CDD" id="cd17470">
    <property type="entry name" value="T3SS_Flik_C"/>
    <property type="match status" value="1"/>
</dbReference>
<dbReference type="Pfam" id="PF02120">
    <property type="entry name" value="Flg_hook"/>
    <property type="match status" value="1"/>
</dbReference>
<sequence length="830" mass="81687">MGAPLLPVGLYTEVSSNALSAGQGAAASSPASALDAFSQVLANLSGDGEAAGEDLGTATVPPSSLAAKVKVTGPQMANAALPDLSSLDGLDSGAQIQLPVLNGAGPDELQLDADAPVAGLTGGLDAEGPAEFELPADDADEAADDPGMPDALAMIQPVPVPPAPVSAFAEVAVDAEAGLTAGAVDAGAELASDAPAQGAGPQSGAGEEISALTPQAGMPVQPQAEVPGAPQLSMPSAPVPQPGVPQASISSALEQQFATVEAPSLSATASMGAAQLIDLAADVLPADADVEALAGTAKAQVAVQVPSSAPVSSPSSEPPARSIPVEGGNAIAAAPMTEDEQADVRTPAIGKADAFPAQAQAVGFRDLPAVAVANSNAAVNTNTPVAAGLDADQAVAAGVRDRMTGVVPAAEAGKGNVQTALNEGASGAPVLTEDEGVVVTPVKAPGKRWLSELPELARSAQSVRSQAPATPQVAAPQPAAQPDPVLLADLDGGESLKTGETLRTAVGQSVPDAGETVLSFVKTSPQTASTASLAQAAAGAQGSKPGQGAAKAGENLAATAQPVLGNSAATADEGALPVSATDALADGGDLPSALSPKPQVAGQDAAVPGAPVTAGTQKSDAAAKSDAAGPAAMAAAGAAVLTEDDSTSGTDGLTMDGEFATQLRTTNQHLARMDAATAQAQTQAHSQTGQAASQIASAMARTLSNGDTKFQMRLDPPELGRVEVHMKVAKDGSVQAHMIVDSPETLDMFMRDQRGLERALANAGLNTDSSSLQFSLRDDGGQGFASSQDNGSGGGHSDRSSSSQESDDAVSEPLAGNYARRNQSGLDVRV</sequence>
<reference evidence="4" key="1">
    <citation type="submission" date="2020-09" db="EMBL/GenBank/DDBJ databases">
        <title>The genome sequence of strain Labrenzia suaedae 4C16A.</title>
        <authorList>
            <person name="Liu Y."/>
        </authorList>
    </citation>
    <scope>NUCLEOTIDE SEQUENCE [LARGE SCALE GENOMIC DNA]</scope>
    <source>
        <strain evidence="4">4C16A</strain>
    </source>
</reference>
<feature type="compositionally biased region" description="Low complexity" evidence="1">
    <location>
        <begin position="466"/>
        <end position="490"/>
    </location>
</feature>
<name>A0ABR9CKF9_9HYPH</name>
<evidence type="ECO:0000313" key="3">
    <source>
        <dbReference type="EMBL" id="MBD8891334.1"/>
    </source>
</evidence>
<keyword evidence="3" id="KW-0282">Flagellum</keyword>
<keyword evidence="3" id="KW-0966">Cell projection</keyword>
<keyword evidence="4" id="KW-1185">Reference proteome</keyword>
<feature type="region of interest" description="Disordered" evidence="1">
    <location>
        <begin position="773"/>
        <end position="830"/>
    </location>
</feature>
<dbReference type="RefSeq" id="WP_192147465.1">
    <property type="nucleotide sequence ID" value="NZ_JACYXI010000003.1"/>
</dbReference>